<dbReference type="Pfam" id="PF08588">
    <property type="entry name" value="Duc1"/>
    <property type="match status" value="1"/>
</dbReference>
<dbReference type="Proteomes" id="UP000075714">
    <property type="component" value="Unassembled WGS sequence"/>
</dbReference>
<name>A0A150FTY6_GONPE</name>
<dbReference type="EMBL" id="LSYV01000837">
    <property type="protein sequence ID" value="KXZ41077.1"/>
    <property type="molecule type" value="Genomic_DNA"/>
</dbReference>
<sequence>MLGWVSRLLARSGSGGGVELALTGSDPRVRAPIAASANMLHAALPGGQPPPLAATEDARLLLRADGEEGQEDDEPWPAARRRAYFRRPDRRRLHAFSPHHVYTFHTWDKSLGYADCRLHTGLGGGVDLAPYLGGLPLQLLLEDADSGAVAMHLDVATGRQAGAGAGAAAGVGAGGKRVGAV</sequence>
<comment type="caution">
    <text evidence="2">The sequence shown here is derived from an EMBL/GenBank/DDBJ whole genome shotgun (WGS) entry which is preliminary data.</text>
</comment>
<keyword evidence="3" id="KW-1185">Reference proteome</keyword>
<dbReference type="InterPro" id="IPR013897">
    <property type="entry name" value="Duc1"/>
</dbReference>
<accession>A0A150FTY6</accession>
<dbReference type="OrthoDB" id="42898at2759"/>
<reference evidence="3" key="1">
    <citation type="journal article" date="2016" name="Nat. Commun.">
        <title>The Gonium pectorale genome demonstrates co-option of cell cycle regulation during the evolution of multicellularity.</title>
        <authorList>
            <person name="Hanschen E.R."/>
            <person name="Marriage T.N."/>
            <person name="Ferris P.J."/>
            <person name="Hamaji T."/>
            <person name="Toyoda A."/>
            <person name="Fujiyama A."/>
            <person name="Neme R."/>
            <person name="Noguchi H."/>
            <person name="Minakuchi Y."/>
            <person name="Suzuki M."/>
            <person name="Kawai-Toyooka H."/>
            <person name="Smith D.R."/>
            <person name="Sparks H."/>
            <person name="Anderson J."/>
            <person name="Bakaric R."/>
            <person name="Luria V."/>
            <person name="Karger A."/>
            <person name="Kirschner M.W."/>
            <person name="Durand P.M."/>
            <person name="Michod R.E."/>
            <person name="Nozaki H."/>
            <person name="Olson B.J."/>
        </authorList>
    </citation>
    <scope>NUCLEOTIDE SEQUENCE [LARGE SCALE GENOMIC DNA]</scope>
    <source>
        <strain evidence="3">NIES-2863</strain>
    </source>
</reference>
<feature type="domain" description="Domain of unknown function at the cortex 1" evidence="1">
    <location>
        <begin position="22"/>
        <end position="149"/>
    </location>
</feature>
<evidence type="ECO:0000313" key="3">
    <source>
        <dbReference type="Proteomes" id="UP000075714"/>
    </source>
</evidence>
<dbReference type="PANTHER" id="PTHR34826">
    <property type="entry name" value="UPF0590 PROTEIN C409.17C"/>
    <property type="match status" value="1"/>
</dbReference>
<proteinExistence type="predicted"/>
<protein>
    <recommendedName>
        <fullName evidence="1">Domain of unknown function at the cortex 1 domain-containing protein</fullName>
    </recommendedName>
</protein>
<dbReference type="AlphaFoldDB" id="A0A150FTY6"/>
<dbReference type="PANTHER" id="PTHR34826:SF2">
    <property type="entry name" value="UPF0590 PROTEIN C409.17C"/>
    <property type="match status" value="1"/>
</dbReference>
<organism evidence="2 3">
    <name type="scientific">Gonium pectorale</name>
    <name type="common">Green alga</name>
    <dbReference type="NCBI Taxonomy" id="33097"/>
    <lineage>
        <taxon>Eukaryota</taxon>
        <taxon>Viridiplantae</taxon>
        <taxon>Chlorophyta</taxon>
        <taxon>core chlorophytes</taxon>
        <taxon>Chlorophyceae</taxon>
        <taxon>CS clade</taxon>
        <taxon>Chlamydomonadales</taxon>
        <taxon>Volvocaceae</taxon>
        <taxon>Gonium</taxon>
    </lineage>
</organism>
<gene>
    <name evidence="2" type="ORF">GPECTOR_841g78</name>
</gene>
<dbReference type="STRING" id="33097.A0A150FTY6"/>
<evidence type="ECO:0000259" key="1">
    <source>
        <dbReference type="Pfam" id="PF08588"/>
    </source>
</evidence>
<evidence type="ECO:0000313" key="2">
    <source>
        <dbReference type="EMBL" id="KXZ41077.1"/>
    </source>
</evidence>